<evidence type="ECO:0000313" key="1">
    <source>
        <dbReference type="EMBL" id="GFY40752.1"/>
    </source>
</evidence>
<keyword evidence="2" id="KW-1185">Reference proteome</keyword>
<proteinExistence type="predicted"/>
<dbReference type="AlphaFoldDB" id="A0A8X6WUD2"/>
<sequence>MSGHEELSSSGVEVMLLGTESPPATFANPTSTAHCAQIKSIEKLTKIKELRIRYLQDLIEIETFDKKSTDAAQLAFLIKEKTNTELEYTTKLSELKVLFPCPVNSCKHNTTNEINSF</sequence>
<gene>
    <name evidence="1" type="ORF">TNIN_213561</name>
</gene>
<evidence type="ECO:0000313" key="2">
    <source>
        <dbReference type="Proteomes" id="UP000886998"/>
    </source>
</evidence>
<dbReference type="EMBL" id="BMAV01002081">
    <property type="protein sequence ID" value="GFY40752.1"/>
    <property type="molecule type" value="Genomic_DNA"/>
</dbReference>
<accession>A0A8X6WUD2</accession>
<organism evidence="1 2">
    <name type="scientific">Trichonephila inaurata madagascariensis</name>
    <dbReference type="NCBI Taxonomy" id="2747483"/>
    <lineage>
        <taxon>Eukaryota</taxon>
        <taxon>Metazoa</taxon>
        <taxon>Ecdysozoa</taxon>
        <taxon>Arthropoda</taxon>
        <taxon>Chelicerata</taxon>
        <taxon>Arachnida</taxon>
        <taxon>Araneae</taxon>
        <taxon>Araneomorphae</taxon>
        <taxon>Entelegynae</taxon>
        <taxon>Araneoidea</taxon>
        <taxon>Nephilidae</taxon>
        <taxon>Trichonephila</taxon>
        <taxon>Trichonephila inaurata</taxon>
    </lineage>
</organism>
<comment type="caution">
    <text evidence="1">The sequence shown here is derived from an EMBL/GenBank/DDBJ whole genome shotgun (WGS) entry which is preliminary data.</text>
</comment>
<reference evidence="1" key="1">
    <citation type="submission" date="2020-08" db="EMBL/GenBank/DDBJ databases">
        <title>Multicomponent nature underlies the extraordinary mechanical properties of spider dragline silk.</title>
        <authorList>
            <person name="Kono N."/>
            <person name="Nakamura H."/>
            <person name="Mori M."/>
            <person name="Yoshida Y."/>
            <person name="Ohtoshi R."/>
            <person name="Malay A.D."/>
            <person name="Moran D.A.P."/>
            <person name="Tomita M."/>
            <person name="Numata K."/>
            <person name="Arakawa K."/>
        </authorList>
    </citation>
    <scope>NUCLEOTIDE SEQUENCE</scope>
</reference>
<name>A0A8X6WUD2_9ARAC</name>
<dbReference type="OrthoDB" id="10419164at2759"/>
<protein>
    <submittedName>
        <fullName evidence="1">Uncharacterized protein</fullName>
    </submittedName>
</protein>
<dbReference type="Proteomes" id="UP000886998">
    <property type="component" value="Unassembled WGS sequence"/>
</dbReference>